<reference evidence="2" key="2">
    <citation type="journal article" date="2021" name="PeerJ">
        <title>Extensive microbial diversity within the chicken gut microbiome revealed by metagenomics and culture.</title>
        <authorList>
            <person name="Gilroy R."/>
            <person name="Ravi A."/>
            <person name="Getino M."/>
            <person name="Pursley I."/>
            <person name="Horton D.L."/>
            <person name="Alikhan N.F."/>
            <person name="Baker D."/>
            <person name="Gharbi K."/>
            <person name="Hall N."/>
            <person name="Watson M."/>
            <person name="Adriaenssens E.M."/>
            <person name="Foster-Nyarko E."/>
            <person name="Jarju S."/>
            <person name="Secka A."/>
            <person name="Antonio M."/>
            <person name="Oren A."/>
            <person name="Chaudhuri R.R."/>
            <person name="La Ragione R."/>
            <person name="Hildebrand F."/>
            <person name="Pallen M.J."/>
        </authorList>
    </citation>
    <scope>NUCLEOTIDE SEQUENCE</scope>
    <source>
        <strain evidence="2">10037</strain>
    </source>
</reference>
<dbReference type="GO" id="GO:0008237">
    <property type="term" value="F:metallopeptidase activity"/>
    <property type="evidence" value="ECO:0007669"/>
    <property type="project" value="UniProtKB-KW"/>
</dbReference>
<dbReference type="InterPro" id="IPR013783">
    <property type="entry name" value="Ig-like_fold"/>
</dbReference>
<dbReference type="SUPFAM" id="SSF55486">
    <property type="entry name" value="Metalloproteases ('zincins'), catalytic domain"/>
    <property type="match status" value="1"/>
</dbReference>
<dbReference type="Gene3D" id="2.60.40.10">
    <property type="entry name" value="Immunoglobulins"/>
    <property type="match status" value="1"/>
</dbReference>
<keyword evidence="2" id="KW-0482">Metalloprotease</keyword>
<dbReference type="EMBL" id="JADIME010000094">
    <property type="protein sequence ID" value="MBO8466115.1"/>
    <property type="molecule type" value="Genomic_DNA"/>
</dbReference>
<proteinExistence type="predicted"/>
<dbReference type="PANTHER" id="PTHR41775:SF1">
    <property type="entry name" value="PEPTIDASE M6-LIKE DOMAIN-CONTAINING PROTEIN"/>
    <property type="match status" value="1"/>
</dbReference>
<reference evidence="2" key="1">
    <citation type="submission" date="2020-10" db="EMBL/GenBank/DDBJ databases">
        <authorList>
            <person name="Gilroy R."/>
        </authorList>
    </citation>
    <scope>NUCLEOTIDE SEQUENCE</scope>
    <source>
        <strain evidence="2">10037</strain>
    </source>
</reference>
<evidence type="ECO:0000313" key="2">
    <source>
        <dbReference type="EMBL" id="MBO8466115.1"/>
    </source>
</evidence>
<dbReference type="NCBIfam" id="TIGR03296">
    <property type="entry name" value="M6dom_TIGR03296"/>
    <property type="match status" value="1"/>
</dbReference>
<name>A0A9D9NAM0_9BACT</name>
<feature type="domain" description="Peptidase M6-like" evidence="1">
    <location>
        <begin position="136"/>
        <end position="361"/>
    </location>
</feature>
<protein>
    <submittedName>
        <fullName evidence="2">M6 family metalloprotease domain-containing protein</fullName>
    </submittedName>
</protein>
<dbReference type="AlphaFoldDB" id="A0A9D9NAM0"/>
<dbReference type="CDD" id="cd00063">
    <property type="entry name" value="FN3"/>
    <property type="match status" value="1"/>
</dbReference>
<dbReference type="InterPro" id="IPR003961">
    <property type="entry name" value="FN3_dom"/>
</dbReference>
<accession>A0A9D9NAM0</accession>
<dbReference type="PANTHER" id="PTHR41775">
    <property type="entry name" value="SECRETED PROTEIN-RELATED"/>
    <property type="match status" value="1"/>
</dbReference>
<dbReference type="Pfam" id="PF05547">
    <property type="entry name" value="Peptidase_M6"/>
    <property type="match status" value="1"/>
</dbReference>
<gene>
    <name evidence="2" type="ORF">IAB93_09025</name>
</gene>
<comment type="caution">
    <text evidence="2">The sequence shown here is derived from an EMBL/GenBank/DDBJ whole genome shotgun (WGS) entry which is preliminary data.</text>
</comment>
<sequence>MAFFAFFVANAYIGHALPTRHDRFTVEQPDGSKVTVLFKGDEFFKVTTTMDGAAVTMGEDGYLRYVIYENGSRRATDYLVGDKNVPASVISASRNIPMAQLQQAALDKRREYGKIRAAHNQNRNLVTKTGGNGLIKAVVILVEFSDLKFSQGTLERFDNLLNQEGYSDNGATGSARDYFKAQYGDLADFHFDVFGTYTAPKGYAYYGGNGYSGSDAHPDELVAEACKALDDQIDFSEYDMDGDGTCDFVFMFFAGNDEADNTALYEDNIWSHAWVIDYYDSNLVLDGVRISDYACTSELRVNYSGYGSTFTAIGSFCHEFSHILGLMDAYDTSYNYDGYQTAEALWGVTSIMDSGCYNNDCNTPPYYNAYEREMLGIATPVELVTGEMTLQPINESNRFLRIETDKEDEYFIAEYRKQEGWDAYLPTSGMIVYHIDKSDNNAGPSYYYGMNVTAAQRWVYNEVNSYPLHQCADLIEAGNSTSTNNVADVFFPGAKNATRLSTETHDDYVTWSGKEVGYQLYDIKSSGNDATFQLLTADALDLPKVTEHKITVAGTNVMLSWTTDKEDPDARVQVELALRDGTTIDHRDTTGNSLEFMDLETGTEYTVTIWYTKDGNEGEKYPIDFTTFEQKSDFPYIFINREELVKGNTIKLMLINLESSDCRVEWYLGDYVITTPDNFVLAFDGEKQLKAIITYPDGRKECVMALLTLSPAPGGQEE</sequence>
<evidence type="ECO:0000313" key="3">
    <source>
        <dbReference type="Proteomes" id="UP000823597"/>
    </source>
</evidence>
<organism evidence="2 3">
    <name type="scientific">Candidatus Merdivivens pullistercoris</name>
    <dbReference type="NCBI Taxonomy" id="2840873"/>
    <lineage>
        <taxon>Bacteria</taxon>
        <taxon>Pseudomonadati</taxon>
        <taxon>Bacteroidota</taxon>
        <taxon>Bacteroidia</taxon>
        <taxon>Bacteroidales</taxon>
        <taxon>Muribaculaceae</taxon>
        <taxon>Muribaculaceae incertae sedis</taxon>
        <taxon>Candidatus Merdivivens</taxon>
    </lineage>
</organism>
<keyword evidence="2" id="KW-0378">Hydrolase</keyword>
<dbReference type="InterPro" id="IPR008757">
    <property type="entry name" value="Peptidase_M6-like_domain"/>
</dbReference>
<dbReference type="Proteomes" id="UP000823597">
    <property type="component" value="Unassembled WGS sequence"/>
</dbReference>
<dbReference type="GO" id="GO:0006508">
    <property type="term" value="P:proteolysis"/>
    <property type="evidence" value="ECO:0007669"/>
    <property type="project" value="InterPro"/>
</dbReference>
<evidence type="ECO:0000259" key="1">
    <source>
        <dbReference type="Pfam" id="PF05547"/>
    </source>
</evidence>
<keyword evidence="2" id="KW-0645">Protease</keyword>